<dbReference type="Proteomes" id="UP001575105">
    <property type="component" value="Unassembled WGS sequence"/>
</dbReference>
<dbReference type="InterPro" id="IPR029052">
    <property type="entry name" value="Metallo-depent_PP-like"/>
</dbReference>
<dbReference type="Pfam" id="PF16656">
    <property type="entry name" value="Pur_ac_phosph_N"/>
    <property type="match status" value="1"/>
</dbReference>
<evidence type="ECO:0000256" key="2">
    <source>
        <dbReference type="SAM" id="SignalP"/>
    </source>
</evidence>
<dbReference type="PANTHER" id="PTHR22953:SF153">
    <property type="entry name" value="PURPLE ACID PHOSPHATASE"/>
    <property type="match status" value="1"/>
</dbReference>
<keyword evidence="5" id="KW-1185">Reference proteome</keyword>
<dbReference type="SUPFAM" id="SSF56300">
    <property type="entry name" value="Metallo-dependent phosphatases"/>
    <property type="match status" value="1"/>
</dbReference>
<feature type="signal peptide" evidence="2">
    <location>
        <begin position="1"/>
        <end position="29"/>
    </location>
</feature>
<evidence type="ECO:0000256" key="1">
    <source>
        <dbReference type="ARBA" id="ARBA00022729"/>
    </source>
</evidence>
<dbReference type="Gene3D" id="2.60.120.260">
    <property type="entry name" value="Galactose-binding domain-like"/>
    <property type="match status" value="1"/>
</dbReference>
<evidence type="ECO:0000313" key="5">
    <source>
        <dbReference type="Proteomes" id="UP001575105"/>
    </source>
</evidence>
<dbReference type="InterPro" id="IPR015914">
    <property type="entry name" value="PAPs_N"/>
</dbReference>
<name>A0ABV4U994_9BACT</name>
<protein>
    <submittedName>
        <fullName evidence="4">Fibronectin type III domain-containing protein</fullName>
    </submittedName>
</protein>
<dbReference type="EMBL" id="JBGUBD010000006">
    <property type="protein sequence ID" value="MFA9478853.1"/>
    <property type="molecule type" value="Genomic_DNA"/>
</dbReference>
<dbReference type="Pfam" id="PF00149">
    <property type="entry name" value="Metallophos"/>
    <property type="match status" value="1"/>
</dbReference>
<reference evidence="4 5" key="1">
    <citation type="submission" date="2024-08" db="EMBL/GenBank/DDBJ databases">
        <title>Whole-genome sequencing of halo(alkali)philic microorganisms from hypersaline lakes.</title>
        <authorList>
            <person name="Sorokin D.Y."/>
            <person name="Merkel A.Y."/>
            <person name="Messina E."/>
            <person name="Yakimov M."/>
        </authorList>
    </citation>
    <scope>NUCLEOTIDE SEQUENCE [LARGE SCALE GENOMIC DNA]</scope>
    <source>
        <strain evidence="4 5">AB-hyl4</strain>
    </source>
</reference>
<comment type="caution">
    <text evidence="4">The sequence shown here is derived from an EMBL/GenBank/DDBJ whole genome shotgun (WGS) entry which is preliminary data.</text>
</comment>
<keyword evidence="1 2" id="KW-0732">Signal</keyword>
<feature type="chain" id="PRO_5046633187" evidence="2">
    <location>
        <begin position="30"/>
        <end position="602"/>
    </location>
</feature>
<dbReference type="RefSeq" id="WP_425345778.1">
    <property type="nucleotide sequence ID" value="NZ_JBGUBD010000006.1"/>
</dbReference>
<sequence length="602" mass="68930">MNIHRAIMHLTTTAALSGAVLFLSLPVLAGLPAESDVLIDFDAEWRYHDGDEDLGTAWKQPDYDDSDWSEGPALLGYAPGNRGARWPSPHLQTRLQESLITYYFRKEFEYAGRTDGVRLRLDQIIDDGAIYYLNGEEIGRSELMPDGEIGFGTEADRFTNPSVEQDVFEIDVSHLREGRNVLAVMVANHTAGSSDICLGVRLSITKDVQKPAALYLTWQRDPTTTMTIQWHTEGPDDEVMIEYGPRGGEDLSRTEGVSHPMVFSDRHIHTVELIDLEPGSNYRFRIYRSEQGQSSRFYAFRTMPAEADRPIRFAAGGDTRTRKAWMEQTNRQAVRYDLDFIVWGGDLAYADGREENLYRWYEWFEVNYNTLIDEDGRVVPIIVGIGNHEIRGGRYRGEGRGEEGYEDTDAFREDIAPYYFNLFAFPGHPGYGTLDFGDYMSIILLDTDHAGPVHGKQASWLEEELTDRQDVPHLFPVYHIPAYPSARDFSEYVSGRVRQHWVPLFEQYGIRVAFENHDHTYKRTVPIRNNEEHEDGIVYIGDGAWGVGLREVHSVEDTWYLTRAESVRHLILVTIQDQSQDYKVINEDGDLIDHYIPRPPNQ</sequence>
<dbReference type="Gene3D" id="2.60.40.380">
    <property type="entry name" value="Purple acid phosphatase-like, N-terminal"/>
    <property type="match status" value="1"/>
</dbReference>
<organism evidence="4 5">
    <name type="scientific">Natronomicrosphaera hydrolytica</name>
    <dbReference type="NCBI Taxonomy" id="3242702"/>
    <lineage>
        <taxon>Bacteria</taxon>
        <taxon>Pseudomonadati</taxon>
        <taxon>Planctomycetota</taxon>
        <taxon>Phycisphaerae</taxon>
        <taxon>Phycisphaerales</taxon>
        <taxon>Phycisphaeraceae</taxon>
        <taxon>Natronomicrosphaera</taxon>
    </lineage>
</organism>
<evidence type="ECO:0000313" key="4">
    <source>
        <dbReference type="EMBL" id="MFA9478853.1"/>
    </source>
</evidence>
<dbReference type="InterPro" id="IPR004843">
    <property type="entry name" value="Calcineurin-like_PHP"/>
</dbReference>
<dbReference type="CDD" id="cd00063">
    <property type="entry name" value="FN3"/>
    <property type="match status" value="1"/>
</dbReference>
<dbReference type="SUPFAM" id="SSF49785">
    <property type="entry name" value="Galactose-binding domain-like"/>
    <property type="match status" value="1"/>
</dbReference>
<gene>
    <name evidence="4" type="ORF">ACERK3_11165</name>
</gene>
<dbReference type="SUPFAM" id="SSF49363">
    <property type="entry name" value="Purple acid phosphatase, N-terminal domain"/>
    <property type="match status" value="1"/>
</dbReference>
<feature type="domain" description="Fibronectin type-III" evidence="3">
    <location>
        <begin position="210"/>
        <end position="305"/>
    </location>
</feature>
<dbReference type="Gene3D" id="3.60.21.10">
    <property type="match status" value="1"/>
</dbReference>
<dbReference type="InterPro" id="IPR039331">
    <property type="entry name" value="PAPs-like"/>
</dbReference>
<evidence type="ECO:0000259" key="3">
    <source>
        <dbReference type="PROSITE" id="PS50853"/>
    </source>
</evidence>
<dbReference type="PANTHER" id="PTHR22953">
    <property type="entry name" value="ACID PHOSPHATASE RELATED"/>
    <property type="match status" value="1"/>
</dbReference>
<dbReference type="InterPro" id="IPR008979">
    <property type="entry name" value="Galactose-bd-like_sf"/>
</dbReference>
<dbReference type="InterPro" id="IPR008963">
    <property type="entry name" value="Purple_acid_Pase-like_N"/>
</dbReference>
<dbReference type="PROSITE" id="PS50853">
    <property type="entry name" value="FN3"/>
    <property type="match status" value="1"/>
</dbReference>
<dbReference type="InterPro" id="IPR003961">
    <property type="entry name" value="FN3_dom"/>
</dbReference>
<proteinExistence type="predicted"/>
<accession>A0ABV4U994</accession>